<dbReference type="GO" id="GO:0005615">
    <property type="term" value="C:extracellular space"/>
    <property type="evidence" value="ECO:0007669"/>
    <property type="project" value="TreeGrafter"/>
</dbReference>
<organism evidence="2">
    <name type="scientific">Odontella aurita</name>
    <dbReference type="NCBI Taxonomy" id="265563"/>
    <lineage>
        <taxon>Eukaryota</taxon>
        <taxon>Sar</taxon>
        <taxon>Stramenopiles</taxon>
        <taxon>Ochrophyta</taxon>
        <taxon>Bacillariophyta</taxon>
        <taxon>Mediophyceae</taxon>
        <taxon>Biddulphiophycidae</taxon>
        <taxon>Eupodiscales</taxon>
        <taxon>Odontellaceae</taxon>
        <taxon>Odontella</taxon>
    </lineage>
</organism>
<dbReference type="SUPFAM" id="SSF63737">
    <property type="entry name" value="Leukotriene A4 hydrolase N-terminal domain"/>
    <property type="match status" value="1"/>
</dbReference>
<accession>A0A6U6KL21</accession>
<evidence type="ECO:0000313" key="2">
    <source>
        <dbReference type="EMBL" id="CAE2283707.1"/>
    </source>
</evidence>
<proteinExistence type="predicted"/>
<evidence type="ECO:0000313" key="3">
    <source>
        <dbReference type="EMBL" id="CAE2283850.1"/>
    </source>
</evidence>
<dbReference type="GO" id="GO:0042277">
    <property type="term" value="F:peptide binding"/>
    <property type="evidence" value="ECO:0007669"/>
    <property type="project" value="TreeGrafter"/>
</dbReference>
<dbReference type="GO" id="GO:0008270">
    <property type="term" value="F:zinc ion binding"/>
    <property type="evidence" value="ECO:0007669"/>
    <property type="project" value="TreeGrafter"/>
</dbReference>
<protein>
    <recommendedName>
        <fullName evidence="1">Aminopeptidase N-like N-terminal domain-containing protein</fullName>
    </recommendedName>
</protein>
<dbReference type="InterPro" id="IPR050344">
    <property type="entry name" value="Peptidase_M1_aminopeptidases"/>
</dbReference>
<dbReference type="GO" id="GO:0043171">
    <property type="term" value="P:peptide catabolic process"/>
    <property type="evidence" value="ECO:0007669"/>
    <property type="project" value="TreeGrafter"/>
</dbReference>
<gene>
    <name evidence="2" type="ORF">OAUR00152_LOCUS39115</name>
    <name evidence="3" type="ORF">OAUR00152_LOCUS39193</name>
</gene>
<evidence type="ECO:0000259" key="1">
    <source>
        <dbReference type="Pfam" id="PF17900"/>
    </source>
</evidence>
<reference evidence="2" key="1">
    <citation type="submission" date="2021-01" db="EMBL/GenBank/DDBJ databases">
        <authorList>
            <person name="Corre E."/>
            <person name="Pelletier E."/>
            <person name="Niang G."/>
            <person name="Scheremetjew M."/>
            <person name="Finn R."/>
            <person name="Kale V."/>
            <person name="Holt S."/>
            <person name="Cochrane G."/>
            <person name="Meng A."/>
            <person name="Brown T."/>
            <person name="Cohen L."/>
        </authorList>
    </citation>
    <scope>NUCLEOTIDE SEQUENCE</scope>
    <source>
        <strain evidence="2">Isolate 1302-5</strain>
    </source>
</reference>
<dbReference type="Pfam" id="PF17900">
    <property type="entry name" value="Peptidase_M1_N"/>
    <property type="match status" value="1"/>
</dbReference>
<dbReference type="InterPro" id="IPR045357">
    <property type="entry name" value="Aminopeptidase_N-like_N"/>
</dbReference>
<feature type="domain" description="Aminopeptidase N-like N-terminal" evidence="1">
    <location>
        <begin position="1"/>
        <end position="52"/>
    </location>
</feature>
<dbReference type="EMBL" id="HBKQ01057225">
    <property type="protein sequence ID" value="CAE2283707.1"/>
    <property type="molecule type" value="Transcribed_RNA"/>
</dbReference>
<sequence>MRGLYHSTFKSLPGREVTMACTQFEPSDARRAFPCVYEPASKGTFRLSVSVGLDGGRPWLEVPRNTTAEDVRTDRRGWKDEENVRLRENSTCVDVFARIVGGRVRSRCVDDPPDRCNCINAYCAGKVE</sequence>
<dbReference type="PANTHER" id="PTHR11533:SF174">
    <property type="entry name" value="PUROMYCIN-SENSITIVE AMINOPEPTIDASE-RELATED"/>
    <property type="match status" value="1"/>
</dbReference>
<name>A0A6U6KL21_9STRA</name>
<dbReference type="Gene3D" id="2.60.40.1730">
    <property type="entry name" value="tricorn interacting facor f3 domain"/>
    <property type="match status" value="1"/>
</dbReference>
<dbReference type="EMBL" id="HBKQ01057336">
    <property type="protein sequence ID" value="CAE2283850.1"/>
    <property type="molecule type" value="Transcribed_RNA"/>
</dbReference>
<dbReference type="GO" id="GO:0016020">
    <property type="term" value="C:membrane"/>
    <property type="evidence" value="ECO:0007669"/>
    <property type="project" value="TreeGrafter"/>
</dbReference>
<dbReference type="InterPro" id="IPR042097">
    <property type="entry name" value="Aminopeptidase_N-like_N_sf"/>
</dbReference>
<dbReference type="AlphaFoldDB" id="A0A6U6KL21"/>
<dbReference type="GO" id="GO:0070006">
    <property type="term" value="F:metalloaminopeptidase activity"/>
    <property type="evidence" value="ECO:0007669"/>
    <property type="project" value="TreeGrafter"/>
</dbReference>
<dbReference type="PANTHER" id="PTHR11533">
    <property type="entry name" value="PROTEASE M1 ZINC METALLOPROTEASE"/>
    <property type="match status" value="1"/>
</dbReference>
<dbReference type="GO" id="GO:0005737">
    <property type="term" value="C:cytoplasm"/>
    <property type="evidence" value="ECO:0007669"/>
    <property type="project" value="TreeGrafter"/>
</dbReference>
<dbReference type="GO" id="GO:0006508">
    <property type="term" value="P:proteolysis"/>
    <property type="evidence" value="ECO:0007669"/>
    <property type="project" value="TreeGrafter"/>
</dbReference>